<accession>A0ABR2YZJ2</accession>
<gene>
    <name evidence="1" type="ORF">WJX75_000851</name>
</gene>
<reference evidence="1 2" key="1">
    <citation type="journal article" date="2024" name="Nat. Commun.">
        <title>Phylogenomics reveals the evolutionary origins of lichenization in chlorophyte algae.</title>
        <authorList>
            <person name="Puginier C."/>
            <person name="Libourel C."/>
            <person name="Otte J."/>
            <person name="Skaloud P."/>
            <person name="Haon M."/>
            <person name="Grisel S."/>
            <person name="Petersen M."/>
            <person name="Berrin J.G."/>
            <person name="Delaux P.M."/>
            <person name="Dal Grande F."/>
            <person name="Keller J."/>
        </authorList>
    </citation>
    <scope>NUCLEOTIDE SEQUENCE [LARGE SCALE GENOMIC DNA]</scope>
    <source>
        <strain evidence="1 2">SAG 216-7</strain>
    </source>
</reference>
<evidence type="ECO:0000313" key="1">
    <source>
        <dbReference type="EMBL" id="KAK9917097.1"/>
    </source>
</evidence>
<dbReference type="Proteomes" id="UP001491310">
    <property type="component" value="Unassembled WGS sequence"/>
</dbReference>
<name>A0ABR2YZJ2_9CHLO</name>
<keyword evidence="2" id="KW-1185">Reference proteome</keyword>
<dbReference type="EMBL" id="JALJOT010000002">
    <property type="protein sequence ID" value="KAK9917097.1"/>
    <property type="molecule type" value="Genomic_DNA"/>
</dbReference>
<sequence length="78" mass="7938">MAASANWRELPLGVWSRAPAALPISVSGPRGASQCGGSLSRELAKQSAPLCGPGPEVYSPRRVGTNRGAACVMKAFAG</sequence>
<proteinExistence type="predicted"/>
<evidence type="ECO:0000313" key="2">
    <source>
        <dbReference type="Proteomes" id="UP001491310"/>
    </source>
</evidence>
<protein>
    <submittedName>
        <fullName evidence="1">Uncharacterized protein</fullName>
    </submittedName>
</protein>
<comment type="caution">
    <text evidence="1">The sequence shown here is derived from an EMBL/GenBank/DDBJ whole genome shotgun (WGS) entry which is preliminary data.</text>
</comment>
<organism evidence="1 2">
    <name type="scientific">Coccomyxa subellipsoidea</name>
    <dbReference type="NCBI Taxonomy" id="248742"/>
    <lineage>
        <taxon>Eukaryota</taxon>
        <taxon>Viridiplantae</taxon>
        <taxon>Chlorophyta</taxon>
        <taxon>core chlorophytes</taxon>
        <taxon>Trebouxiophyceae</taxon>
        <taxon>Trebouxiophyceae incertae sedis</taxon>
        <taxon>Coccomyxaceae</taxon>
        <taxon>Coccomyxa</taxon>
    </lineage>
</organism>